<dbReference type="Proteomes" id="UP000006238">
    <property type="component" value="Unassembled WGS sequence"/>
</dbReference>
<dbReference type="InterPro" id="IPR050570">
    <property type="entry name" value="Cell_wall_metabolism_enzyme"/>
</dbReference>
<dbReference type="eggNOG" id="COG4942">
    <property type="taxonomic scope" value="Bacteria"/>
</dbReference>
<evidence type="ECO:0000259" key="3">
    <source>
        <dbReference type="Pfam" id="PF01551"/>
    </source>
</evidence>
<accession>D4S2U1</accession>
<proteinExistence type="predicted"/>
<dbReference type="Gene3D" id="2.70.70.10">
    <property type="entry name" value="Glucose Permease (Domain IIA)"/>
    <property type="match status" value="1"/>
</dbReference>
<dbReference type="PANTHER" id="PTHR21666">
    <property type="entry name" value="PEPTIDASE-RELATED"/>
    <property type="match status" value="1"/>
</dbReference>
<reference evidence="5 6" key="1">
    <citation type="submission" date="2010-02" db="EMBL/GenBank/DDBJ databases">
        <authorList>
            <person name="Weinstock G."/>
            <person name="Sodergren E."/>
            <person name="Clifton S."/>
            <person name="Fulton L."/>
            <person name="Fulton B."/>
            <person name="Courtney L."/>
            <person name="Fronick C."/>
            <person name="Harrison M."/>
            <person name="Strong C."/>
            <person name="Farmer C."/>
            <person name="Delahaunty K."/>
            <person name="Markovic C."/>
            <person name="Hall O."/>
            <person name="Minx P."/>
            <person name="Tomlinson C."/>
            <person name="Mitreva M."/>
            <person name="Nelson J."/>
            <person name="Hou S."/>
            <person name="Wollam A."/>
            <person name="Pepin K.H."/>
            <person name="Johnson M."/>
            <person name="Bhonagiri V."/>
            <person name="Zhang X."/>
            <person name="Suruliraj S."/>
            <person name="Warren W."/>
            <person name="Chinwalla A."/>
            <person name="Mardis E.R."/>
            <person name="Wilson R.K."/>
        </authorList>
    </citation>
    <scope>NUCLEOTIDE SEQUENCE [LARGE SCALE GENOMIC DNA]</scope>
    <source>
        <strain evidence="5 6">DSM 2876</strain>
    </source>
</reference>
<feature type="coiled-coil region" evidence="2">
    <location>
        <begin position="113"/>
        <end position="144"/>
    </location>
</feature>
<dbReference type="Gene3D" id="6.10.250.3150">
    <property type="match status" value="1"/>
</dbReference>
<dbReference type="STRING" id="45851.BHV86_05720"/>
<dbReference type="PANTHER" id="PTHR21666:SF270">
    <property type="entry name" value="MUREIN HYDROLASE ACTIVATOR ENVC"/>
    <property type="match status" value="1"/>
</dbReference>
<dbReference type="InterPro" id="IPR011055">
    <property type="entry name" value="Dup_hybrid_motif"/>
</dbReference>
<feature type="coiled-coil region" evidence="2">
    <location>
        <begin position="190"/>
        <end position="295"/>
    </location>
</feature>
<dbReference type="GO" id="GO:0004222">
    <property type="term" value="F:metalloendopeptidase activity"/>
    <property type="evidence" value="ECO:0007669"/>
    <property type="project" value="TreeGrafter"/>
</dbReference>
<dbReference type="InterPro" id="IPR016047">
    <property type="entry name" value="M23ase_b-sheet_dom"/>
</dbReference>
<dbReference type="EMBL" id="ABWN01000040">
    <property type="protein sequence ID" value="EFF67546.1"/>
    <property type="molecule type" value="Genomic_DNA"/>
</dbReference>
<comment type="caution">
    <text evidence="5">The sequence shown here is derived from an EMBL/GenBank/DDBJ whole genome shotgun (WGS) entry which is preliminary data.</text>
</comment>
<dbReference type="AlphaFoldDB" id="D4S2U1"/>
<keyword evidence="2" id="KW-0175">Coiled coil</keyword>
<sequence length="455" mass="50047">MNIGDYMKSKKIKITAAVLAFCVLGTFGGKKIMDVYAVDKSDVDDAQQQIQDTQNKIDKLNGELSQLDSDIASIEAYVSELDSTINSIATNISSCQSKIDSKQAEIDAKNVEINNKIAEIDSTEVELEEAAASEESQYESMKKRIQYMYECGDESFLDMIMSSEDLSDMLGNAEYVSSIVAYDRNQLQILADTKEKIDNLLVQLQDDKANLESQRSELETQKTELVTLQNDLQSQYQLVNDALSTKETMLQQLESQQEYAAVQKQLEEAKLAAQQREAEALRQRWLEEVRNAANNGQDADEANKRKLEEIGLAGGFTWPLPGYSYITSYFGPRKDPFGNLISNHSGMDISGFNVYGKPVVACYSGTVISVDVYTSSDNWTTKPYGTSIKIDHGAGVVTLYAHLSGVNVSVGQTVNAGDTIGFVGSTGKSTGAHLHLTLYIKGVLADPLPYLKSPS</sequence>
<gene>
    <name evidence="5" type="ORF">BUTYVIB_02413</name>
</gene>
<feature type="domain" description="Peptidoglycan hydrolase PcsB coiled-coil" evidence="4">
    <location>
        <begin position="134"/>
        <end position="197"/>
    </location>
</feature>
<dbReference type="InterPro" id="IPR057309">
    <property type="entry name" value="PcsB_CC"/>
</dbReference>
<keyword evidence="6" id="KW-1185">Reference proteome</keyword>
<feature type="domain" description="M23ase beta-sheet core" evidence="3">
    <location>
        <begin position="343"/>
        <end position="447"/>
    </location>
</feature>
<feature type="coiled-coil region" evidence="2">
    <location>
        <begin position="36"/>
        <end position="70"/>
    </location>
</feature>
<evidence type="ECO:0000259" key="4">
    <source>
        <dbReference type="Pfam" id="PF24568"/>
    </source>
</evidence>
<evidence type="ECO:0000313" key="5">
    <source>
        <dbReference type="EMBL" id="EFF67546.1"/>
    </source>
</evidence>
<dbReference type="Pfam" id="PF24568">
    <property type="entry name" value="CC_PcsB"/>
    <property type="match status" value="1"/>
</dbReference>
<dbReference type="HOGENOM" id="CLU_029425_4_3_9"/>
<organism evidence="5 6">
    <name type="scientific">Eshraghiella crossota DSM 2876</name>
    <dbReference type="NCBI Taxonomy" id="511680"/>
    <lineage>
        <taxon>Bacteria</taxon>
        <taxon>Bacillati</taxon>
        <taxon>Bacillota</taxon>
        <taxon>Clostridia</taxon>
        <taxon>Lachnospirales</taxon>
        <taxon>Lachnospiraceae</taxon>
        <taxon>Eshraghiella</taxon>
    </lineage>
</organism>
<dbReference type="SUPFAM" id="SSF51261">
    <property type="entry name" value="Duplicated hybrid motif"/>
    <property type="match status" value="1"/>
</dbReference>
<dbReference type="CDD" id="cd12797">
    <property type="entry name" value="M23_peptidase"/>
    <property type="match status" value="1"/>
</dbReference>
<evidence type="ECO:0000313" key="6">
    <source>
        <dbReference type="Proteomes" id="UP000006238"/>
    </source>
</evidence>
<evidence type="ECO:0000256" key="2">
    <source>
        <dbReference type="SAM" id="Coils"/>
    </source>
</evidence>
<protein>
    <submittedName>
        <fullName evidence="5">Peptidase, M23 family</fullName>
    </submittedName>
</protein>
<dbReference type="Pfam" id="PF01551">
    <property type="entry name" value="Peptidase_M23"/>
    <property type="match status" value="1"/>
</dbReference>
<name>D4S2U1_9FIRM</name>
<evidence type="ECO:0000256" key="1">
    <source>
        <dbReference type="ARBA" id="ARBA00022729"/>
    </source>
</evidence>
<keyword evidence="1" id="KW-0732">Signal</keyword>